<dbReference type="VEuPathDB" id="FungiDB:SeMB42_g02696"/>
<organism evidence="1 2">
    <name type="scientific">Synchytrium endobioticum</name>
    <dbReference type="NCBI Taxonomy" id="286115"/>
    <lineage>
        <taxon>Eukaryota</taxon>
        <taxon>Fungi</taxon>
        <taxon>Fungi incertae sedis</taxon>
        <taxon>Chytridiomycota</taxon>
        <taxon>Chytridiomycota incertae sedis</taxon>
        <taxon>Chytridiomycetes</taxon>
        <taxon>Synchytriales</taxon>
        <taxon>Synchytriaceae</taxon>
        <taxon>Synchytrium</taxon>
    </lineage>
</organism>
<dbReference type="Proteomes" id="UP000320475">
    <property type="component" value="Unassembled WGS sequence"/>
</dbReference>
<reference evidence="1 2" key="1">
    <citation type="journal article" date="2019" name="Sci. Rep.">
        <title>Comparative genomics of chytrid fungi reveal insights into the obligate biotrophic and pathogenic lifestyle of Synchytrium endobioticum.</title>
        <authorList>
            <person name="van de Vossenberg B.T.L.H."/>
            <person name="Warris S."/>
            <person name="Nguyen H.D.T."/>
            <person name="van Gent-Pelzer M.P.E."/>
            <person name="Joly D.L."/>
            <person name="van de Geest H.C."/>
            <person name="Bonants P.J.M."/>
            <person name="Smith D.S."/>
            <person name="Levesque C.A."/>
            <person name="van der Lee T.A.J."/>
        </authorList>
    </citation>
    <scope>NUCLEOTIDE SEQUENCE [LARGE SCALE GENOMIC DNA]</scope>
    <source>
        <strain evidence="1 2">LEV6574</strain>
    </source>
</reference>
<protein>
    <submittedName>
        <fullName evidence="1">Uncharacterized protein</fullName>
    </submittedName>
</protein>
<comment type="caution">
    <text evidence="1">The sequence shown here is derived from an EMBL/GenBank/DDBJ whole genome shotgun (WGS) entry which is preliminary data.</text>
</comment>
<gene>
    <name evidence="1" type="ORF">SeLEV6574_g03457</name>
</gene>
<dbReference type="AlphaFoldDB" id="A0A507D441"/>
<evidence type="ECO:0000313" key="1">
    <source>
        <dbReference type="EMBL" id="TPX46055.1"/>
    </source>
</evidence>
<evidence type="ECO:0000313" key="2">
    <source>
        <dbReference type="Proteomes" id="UP000320475"/>
    </source>
</evidence>
<name>A0A507D441_9FUNG</name>
<proteinExistence type="predicted"/>
<accession>A0A507D441</accession>
<sequence>MFDTLCILTTSISVRNLALSHFSYWVSGSPRWGGGGWMYLVPSRQPYIVKYGGARVKAVSQTAKQYSLTAETGDLENRVYSHAFVVCNQHKGDEGEPSVQVRPMHNWCYVERIG</sequence>
<dbReference type="EMBL" id="QEAM01000117">
    <property type="protein sequence ID" value="TPX46055.1"/>
    <property type="molecule type" value="Genomic_DNA"/>
</dbReference>